<accession>A0A2D0R3E9</accession>
<dbReference type="GO" id="GO:0005212">
    <property type="term" value="F:structural constituent of eye lens"/>
    <property type="evidence" value="ECO:0007669"/>
    <property type="project" value="UniProtKB-KW"/>
</dbReference>
<dbReference type="SUPFAM" id="SSF49695">
    <property type="entry name" value="gamma-Crystallin-like"/>
    <property type="match status" value="1"/>
</dbReference>
<dbReference type="CTD" id="497123"/>
<sequence>MMFLTILVYRAFDHVSMKKFFLTSVQYVFQIILYEDKNFKGRRYECDSDCSDFHTYLSRCNSIHVESGIWVVYERPNYMGYQYVVTRGEYPEFVRWMGLNDRLSSCKMIHLTSGTQYKMQFFDKADFAGQSFEATEDCPSTLERYRMREVHSCKVLNGYWVFYEHPNYHGRQYILEKGEYRKPVDWGAVCPTVQSFRRLTE</sequence>
<dbReference type="PRINTS" id="PR01367">
    <property type="entry name" value="BGCRYSTALLIN"/>
</dbReference>
<dbReference type="AlphaFoldDB" id="A0A2D0R3E9"/>
<feature type="domain" description="Beta/gamma crystallin 'Greek key'" evidence="5">
    <location>
        <begin position="158"/>
        <end position="200"/>
    </location>
</feature>
<dbReference type="Gene3D" id="2.60.20.10">
    <property type="entry name" value="Crystallins"/>
    <property type="match status" value="2"/>
</dbReference>
<comment type="similarity">
    <text evidence="2">Belongs to the beta/gamma-crystallin family.</text>
</comment>
<evidence type="ECO:0000256" key="3">
    <source>
        <dbReference type="ARBA" id="ARBA00022613"/>
    </source>
</evidence>
<evidence type="ECO:0000259" key="5">
    <source>
        <dbReference type="PROSITE" id="PS50915"/>
    </source>
</evidence>
<dbReference type="Pfam" id="PF00030">
    <property type="entry name" value="Crystall"/>
    <property type="match status" value="2"/>
</dbReference>
<evidence type="ECO:0000313" key="7">
    <source>
        <dbReference type="RefSeq" id="XP_017325094.2"/>
    </source>
</evidence>
<feature type="domain" description="Beta/gamma crystallin 'Greek key'" evidence="5">
    <location>
        <begin position="68"/>
        <end position="110"/>
    </location>
</feature>
<dbReference type="InterPro" id="IPR001064">
    <property type="entry name" value="Beta/gamma_crystallin"/>
</dbReference>
<gene>
    <name evidence="7" type="primary">crygs2</name>
</gene>
<proteinExistence type="inferred from homology"/>
<keyword evidence="3" id="KW-0273">Eye lens protein</keyword>
<dbReference type="Proteomes" id="UP000221080">
    <property type="component" value="Chromosome 6"/>
</dbReference>
<dbReference type="PROSITE" id="PS50915">
    <property type="entry name" value="CRYSTALLIN_BETA_GAMMA"/>
    <property type="match status" value="3"/>
</dbReference>
<dbReference type="RefSeq" id="XP_017325094.2">
    <property type="nucleotide sequence ID" value="XM_017469605.3"/>
</dbReference>
<organism evidence="6 7">
    <name type="scientific">Ictalurus punctatus</name>
    <name type="common">Channel catfish</name>
    <name type="synonym">Silurus punctatus</name>
    <dbReference type="NCBI Taxonomy" id="7998"/>
    <lineage>
        <taxon>Eukaryota</taxon>
        <taxon>Metazoa</taxon>
        <taxon>Chordata</taxon>
        <taxon>Craniata</taxon>
        <taxon>Vertebrata</taxon>
        <taxon>Euteleostomi</taxon>
        <taxon>Actinopterygii</taxon>
        <taxon>Neopterygii</taxon>
        <taxon>Teleostei</taxon>
        <taxon>Ostariophysi</taxon>
        <taxon>Siluriformes</taxon>
        <taxon>Ictaluridae</taxon>
        <taxon>Ictalurus</taxon>
    </lineage>
</organism>
<comment type="function">
    <text evidence="1">Crystallins are the dominant structural components of the vertebrate eye lens.</text>
</comment>
<dbReference type="GeneID" id="108266396"/>
<dbReference type="KEGG" id="ipu:108266396"/>
<dbReference type="InterPro" id="IPR050252">
    <property type="entry name" value="Beta/Gamma-Crystallin"/>
</dbReference>
<dbReference type="FunFam" id="2.60.20.10:FF:000001">
    <property type="entry name" value="Crystallin gamma S"/>
    <property type="match status" value="1"/>
</dbReference>
<protein>
    <submittedName>
        <fullName evidence="7">Crystallin, gamma S2 isoform X1</fullName>
    </submittedName>
</protein>
<dbReference type="InterPro" id="IPR011024">
    <property type="entry name" value="G_crystallin-like"/>
</dbReference>
<evidence type="ECO:0000256" key="1">
    <source>
        <dbReference type="ARBA" id="ARBA00003689"/>
    </source>
</evidence>
<feature type="domain" description="Beta/gamma crystallin 'Greek key'" evidence="5">
    <location>
        <begin position="29"/>
        <end position="67"/>
    </location>
</feature>
<dbReference type="SMART" id="SM00247">
    <property type="entry name" value="XTALbg"/>
    <property type="match status" value="2"/>
</dbReference>
<dbReference type="STRING" id="7998.ENSIPUP00000035441"/>
<keyword evidence="6" id="KW-1185">Reference proteome</keyword>
<name>A0A2D0R3E9_ICTPU</name>
<dbReference type="GO" id="GO:0007601">
    <property type="term" value="P:visual perception"/>
    <property type="evidence" value="ECO:0007669"/>
    <property type="project" value="TreeGrafter"/>
</dbReference>
<evidence type="ECO:0000256" key="4">
    <source>
        <dbReference type="ARBA" id="ARBA00022737"/>
    </source>
</evidence>
<dbReference type="GO" id="GO:0002088">
    <property type="term" value="P:lens development in camera-type eye"/>
    <property type="evidence" value="ECO:0007669"/>
    <property type="project" value="TreeGrafter"/>
</dbReference>
<dbReference type="PANTHER" id="PTHR11818:SF6">
    <property type="entry name" value="GAMMA-CRYSTALLIN S"/>
    <property type="match status" value="1"/>
</dbReference>
<dbReference type="PANTHER" id="PTHR11818">
    <property type="entry name" value="BETA/GAMMA CRYSTALLIN"/>
    <property type="match status" value="1"/>
</dbReference>
<evidence type="ECO:0000256" key="2">
    <source>
        <dbReference type="ARBA" id="ARBA00009646"/>
    </source>
</evidence>
<keyword evidence="4" id="KW-0677">Repeat</keyword>
<reference evidence="6" key="1">
    <citation type="journal article" date="2016" name="Nat. Commun.">
        <title>The channel catfish genome sequence provides insights into the evolution of scale formation in teleosts.</title>
        <authorList>
            <person name="Liu Z."/>
            <person name="Liu S."/>
            <person name="Yao J."/>
            <person name="Bao L."/>
            <person name="Zhang J."/>
            <person name="Li Y."/>
            <person name="Jiang C."/>
            <person name="Sun L."/>
            <person name="Wang R."/>
            <person name="Zhang Y."/>
            <person name="Zhou T."/>
            <person name="Zeng Q."/>
            <person name="Fu Q."/>
            <person name="Gao S."/>
            <person name="Li N."/>
            <person name="Koren S."/>
            <person name="Jiang Y."/>
            <person name="Zimin A."/>
            <person name="Xu P."/>
            <person name="Phillippy A.M."/>
            <person name="Geng X."/>
            <person name="Song L."/>
            <person name="Sun F."/>
            <person name="Li C."/>
            <person name="Wang X."/>
            <person name="Chen A."/>
            <person name="Jin Y."/>
            <person name="Yuan Z."/>
            <person name="Yang Y."/>
            <person name="Tan S."/>
            <person name="Peatman E."/>
            <person name="Lu J."/>
            <person name="Qin Z."/>
            <person name="Dunham R."/>
            <person name="Li Z."/>
            <person name="Sonstegard T."/>
            <person name="Feng J."/>
            <person name="Danzmann R.G."/>
            <person name="Schroeder S."/>
            <person name="Scheffler B."/>
            <person name="Duke M.V."/>
            <person name="Ballard L."/>
            <person name="Kucuktas H."/>
            <person name="Kaltenboeck L."/>
            <person name="Liu H."/>
            <person name="Armbruster J."/>
            <person name="Xie Y."/>
            <person name="Kirby M.L."/>
            <person name="Tian Y."/>
            <person name="Flanagan M.E."/>
            <person name="Mu W."/>
            <person name="Waldbieser G.C."/>
        </authorList>
    </citation>
    <scope>NUCLEOTIDE SEQUENCE [LARGE SCALE GENOMIC DNA]</scope>
    <source>
        <strain evidence="6">SDA103</strain>
    </source>
</reference>
<evidence type="ECO:0000313" key="6">
    <source>
        <dbReference type="Proteomes" id="UP000221080"/>
    </source>
</evidence>
<dbReference type="OrthoDB" id="8407241at2759"/>
<reference evidence="7" key="2">
    <citation type="submission" date="2025-08" db="UniProtKB">
        <authorList>
            <consortium name="RefSeq"/>
        </authorList>
    </citation>
    <scope>IDENTIFICATION</scope>
    <source>
        <tissue evidence="7">Blood</tissue>
    </source>
</reference>
<dbReference type="FunFam" id="2.60.20.10:FF:000003">
    <property type="entry name" value="Crystallin gamma S"/>
    <property type="match status" value="1"/>
</dbReference>